<gene>
    <name evidence="2" type="ordered locus">CLJU_c16840</name>
    <name evidence="3" type="ORF">WX45_01949</name>
</gene>
<reference evidence="2" key="1">
    <citation type="submission" date="2009-07" db="EMBL/GenBank/DDBJ databases">
        <authorList>
            <person name="Koepke M."/>
            <person name="Hujer S."/>
            <person name="Held C."/>
            <person name="Wiezer A."/>
            <person name="Liesegang H."/>
            <person name="Ehrenreich A."/>
            <person name="Gottschalk G."/>
            <person name="Duerre P."/>
        </authorList>
    </citation>
    <scope>NUCLEOTIDE SEQUENCE</scope>
    <source>
        <strain evidence="2">DSM 13528</strain>
    </source>
</reference>
<dbReference type="Pfam" id="PF05133">
    <property type="entry name" value="SPP1_portal"/>
    <property type="match status" value="1"/>
</dbReference>
<protein>
    <submittedName>
        <fullName evidence="2 3">Phage portal protein</fullName>
    </submittedName>
</protein>
<dbReference type="eggNOG" id="ENOG502Z93B">
    <property type="taxonomic scope" value="Bacteria"/>
</dbReference>
<evidence type="ECO:0000313" key="3">
    <source>
        <dbReference type="EMBL" id="OAA84105.1"/>
    </source>
</evidence>
<sequence>MDINEYINKVYSGDPEWFVQEVNQGFHLNRISRVISNKEYLHGVHRILQKKDMQYKGKEYKTKKLIIQEAKTILNFHSTYLLGKPLSLTGSENKVSEYQNIYRKGNYNQIDYNIIDNIGKYGDAYEYVYLDGNKNIVSKIIDSADGYPVITETNNYVAFIENWTVNAIDYYNIYYPDRVDSYTNENEGINLISSSPNLSGLPIHYHNKNDWNINYGESLLYDILPILDEIEDLLSKLGDSIYTLSLSPIPVITGQQIEGTIDKDAVGYSISLENGSDMKYVNATMDYNTIKMYLDKLEQKLNFVAHMPSIATGGNGNISNVSEVSLQILYQLADVYAMVNEQCIRAGLIQRFDMIDKLLSLKGVTFSDDEYIDVEFNYSRPVNASDLLDQLNKQYDMGAISKKTIIEKSPITTDVTQELDRLKEEGESDNINSKDIVNEDTTNKDISM</sequence>
<dbReference type="STRING" id="748727.CLJU_c16840"/>
<dbReference type="AlphaFoldDB" id="D8GU85"/>
<dbReference type="EMBL" id="LITS01000029">
    <property type="protein sequence ID" value="OAA84105.1"/>
    <property type="molecule type" value="Genomic_DNA"/>
</dbReference>
<name>D8GU85_CLOLD</name>
<proteinExistence type="predicted"/>
<evidence type="ECO:0000313" key="4">
    <source>
        <dbReference type="Proteomes" id="UP000001656"/>
    </source>
</evidence>
<evidence type="ECO:0000256" key="1">
    <source>
        <dbReference type="SAM" id="MobiDB-lite"/>
    </source>
</evidence>
<dbReference type="InterPro" id="IPR021145">
    <property type="entry name" value="Portal_protein_SPP1_Gp6-like"/>
</dbReference>
<dbReference type="Proteomes" id="UP000001656">
    <property type="component" value="Chromosome"/>
</dbReference>
<dbReference type="KEGG" id="clj:CLJU_c16840"/>
<evidence type="ECO:0000313" key="2">
    <source>
        <dbReference type="EMBL" id="ADK14748.1"/>
    </source>
</evidence>
<reference evidence="3 5" key="3">
    <citation type="journal article" date="2016" name="Biotechnol. Bioeng.">
        <title>Traits of selected Clostridium strains for syngas fermentation to ethanol.</title>
        <authorList>
            <person name="Martin M.E."/>
            <person name="Richter H."/>
            <person name="Saha S."/>
            <person name="Angenent L.T."/>
        </authorList>
    </citation>
    <scope>NUCLEOTIDE SEQUENCE [LARGE SCALE GENOMIC DNA]</scope>
    <source>
        <strain evidence="3 5">PETC</strain>
    </source>
</reference>
<dbReference type="HOGENOM" id="CLU_610734_0_0_9"/>
<reference evidence="2 4" key="2">
    <citation type="journal article" date="2010" name="Proc. Natl. Acad. Sci. U.S.A.">
        <title>Clostridium ljungdahlii represents a microbial production platform based on syngas.</title>
        <authorList>
            <person name="Kopke M."/>
            <person name="Held C."/>
            <person name="Hujer S."/>
            <person name="Liesegang H."/>
            <person name="Wiezer A."/>
            <person name="Wollherr A."/>
            <person name="Ehrenreich A."/>
            <person name="Liebl W."/>
            <person name="Gottschalk G."/>
            <person name="Durre P."/>
        </authorList>
    </citation>
    <scope>NUCLEOTIDE SEQUENCE [LARGE SCALE GENOMIC DNA]</scope>
    <source>
        <strain evidence="4">ATCC 55383 / DSM 13528 / PETC</strain>
        <strain evidence="2">DSM 13528</strain>
    </source>
</reference>
<feature type="region of interest" description="Disordered" evidence="1">
    <location>
        <begin position="422"/>
        <end position="448"/>
    </location>
</feature>
<evidence type="ECO:0000313" key="5">
    <source>
        <dbReference type="Proteomes" id="UP000077020"/>
    </source>
</evidence>
<keyword evidence="5" id="KW-1185">Reference proteome</keyword>
<accession>D8GU85</accession>
<dbReference type="RefSeq" id="WP_013238345.1">
    <property type="nucleotide sequence ID" value="NC_014328.1"/>
</dbReference>
<dbReference type="OrthoDB" id="2955634at2"/>
<organism evidence="2 4">
    <name type="scientific">Clostridium ljungdahlii (strain ATCC 55383 / DSM 13528 / PETC)</name>
    <dbReference type="NCBI Taxonomy" id="748727"/>
    <lineage>
        <taxon>Bacteria</taxon>
        <taxon>Bacillati</taxon>
        <taxon>Bacillota</taxon>
        <taxon>Clostridia</taxon>
        <taxon>Eubacteriales</taxon>
        <taxon>Clostridiaceae</taxon>
        <taxon>Clostridium</taxon>
    </lineage>
</organism>
<dbReference type="EMBL" id="CP001666">
    <property type="protein sequence ID" value="ADK14748.1"/>
    <property type="molecule type" value="Genomic_DNA"/>
</dbReference>
<dbReference type="Proteomes" id="UP000077020">
    <property type="component" value="Unassembled WGS sequence"/>
</dbReference>
<dbReference type="PATRIC" id="fig|748727.19.peg.2353"/>